<dbReference type="STRING" id="81408.B4119_3540"/>
<dbReference type="Proteomes" id="UP000075455">
    <property type="component" value="Unassembled WGS sequence"/>
</dbReference>
<dbReference type="PATRIC" id="fig|81408.3.peg.1089"/>
<gene>
    <name evidence="1" type="ORF">B4119_3540</name>
</gene>
<sequence>MYEKLGLEEWYDPSAYRIVYDRLKKVFPDEQVYLSQKGFLP</sequence>
<organism evidence="1 2">
    <name type="scientific">Saccharococcus caldoxylosilyticus</name>
    <dbReference type="NCBI Taxonomy" id="81408"/>
    <lineage>
        <taxon>Bacteria</taxon>
        <taxon>Bacillati</taxon>
        <taxon>Bacillota</taxon>
        <taxon>Bacilli</taxon>
        <taxon>Bacillales</taxon>
        <taxon>Anoxybacillaceae</taxon>
        <taxon>Saccharococcus</taxon>
    </lineage>
</organism>
<dbReference type="eggNOG" id="COG1533">
    <property type="taxonomic scope" value="Bacteria"/>
</dbReference>
<evidence type="ECO:0000313" key="2">
    <source>
        <dbReference type="Proteomes" id="UP000075455"/>
    </source>
</evidence>
<dbReference type="AlphaFoldDB" id="A0A150L6V9"/>
<comment type="caution">
    <text evidence="1">The sequence shown here is derived from an EMBL/GenBank/DDBJ whole genome shotgun (WGS) entry which is preliminary data.</text>
</comment>
<proteinExistence type="predicted"/>
<name>A0A150L6V9_9BACL</name>
<reference evidence="1 2" key="1">
    <citation type="submission" date="2016-01" db="EMBL/GenBank/DDBJ databases">
        <title>Draft Genome Sequences of Seven Thermophilic Sporeformers Isolated from Foods.</title>
        <authorList>
            <person name="Berendsen E.M."/>
            <person name="Wells-Bennik M.H."/>
            <person name="Krawcyk A.O."/>
            <person name="De Jong A."/>
            <person name="Holsappel S."/>
            <person name="Eijlander R.T."/>
            <person name="Kuipers O.P."/>
        </authorList>
    </citation>
    <scope>NUCLEOTIDE SEQUENCE [LARGE SCALE GENOMIC DNA]</scope>
    <source>
        <strain evidence="1 2">B4119</strain>
    </source>
</reference>
<accession>A0A150L6V9</accession>
<evidence type="ECO:0000313" key="1">
    <source>
        <dbReference type="EMBL" id="KYD07789.1"/>
    </source>
</evidence>
<dbReference type="EMBL" id="LQYS01000114">
    <property type="protein sequence ID" value="KYD07789.1"/>
    <property type="molecule type" value="Genomic_DNA"/>
</dbReference>
<protein>
    <submittedName>
        <fullName evidence="1">Uncharacterized protein</fullName>
    </submittedName>
</protein>